<keyword evidence="2" id="KW-0489">Methyltransferase</keyword>
<gene>
    <name evidence="4" type="ORF">A3F84_02710</name>
</gene>
<evidence type="ECO:0000313" key="4">
    <source>
        <dbReference type="EMBL" id="OGG53587.1"/>
    </source>
</evidence>
<comment type="caution">
    <text evidence="4">The sequence shown here is derived from an EMBL/GenBank/DDBJ whole genome shotgun (WGS) entry which is preliminary data.</text>
</comment>
<organism evidence="4 5">
    <name type="scientific">Handelsmanbacteria sp. (strain RIFCSPLOWO2_12_FULL_64_10)</name>
    <dbReference type="NCBI Taxonomy" id="1817868"/>
    <lineage>
        <taxon>Bacteria</taxon>
        <taxon>Candidatus Handelsmaniibacteriota</taxon>
    </lineage>
</organism>
<comment type="similarity">
    <text evidence="1">Belongs to the trimethylamine methyltransferase family.</text>
</comment>
<reference evidence="4 5" key="1">
    <citation type="journal article" date="2016" name="Nat. Commun.">
        <title>Thousands of microbial genomes shed light on interconnected biogeochemical processes in an aquifer system.</title>
        <authorList>
            <person name="Anantharaman K."/>
            <person name="Brown C.T."/>
            <person name="Hug L.A."/>
            <person name="Sharon I."/>
            <person name="Castelle C.J."/>
            <person name="Probst A.J."/>
            <person name="Thomas B.C."/>
            <person name="Singh A."/>
            <person name="Wilkins M.J."/>
            <person name="Karaoz U."/>
            <person name="Brodie E.L."/>
            <person name="Williams K.H."/>
            <person name="Hubbard S.S."/>
            <person name="Banfield J.F."/>
        </authorList>
    </citation>
    <scope>NUCLEOTIDE SEQUENCE [LARGE SCALE GENOMIC DNA]</scope>
    <source>
        <strain evidence="5">RIFCSPLOWO2_12_FULL_64_10</strain>
    </source>
</reference>
<dbReference type="AlphaFoldDB" id="A0A1F6CWW3"/>
<evidence type="ECO:0000313" key="5">
    <source>
        <dbReference type="Proteomes" id="UP000178606"/>
    </source>
</evidence>
<proteinExistence type="inferred from homology"/>
<dbReference type="EMBL" id="MFKF01000118">
    <property type="protein sequence ID" value="OGG53587.1"/>
    <property type="molecule type" value="Genomic_DNA"/>
</dbReference>
<dbReference type="InterPro" id="IPR010426">
    <property type="entry name" value="MTTB_MeTrfase"/>
</dbReference>
<dbReference type="InterPro" id="IPR038601">
    <property type="entry name" value="MttB-like_sf"/>
</dbReference>
<protein>
    <recommendedName>
        <fullName evidence="6">Trimethylamine methyltransferase</fullName>
    </recommendedName>
</protein>
<dbReference type="GO" id="GO:0008168">
    <property type="term" value="F:methyltransferase activity"/>
    <property type="evidence" value="ECO:0007669"/>
    <property type="project" value="UniProtKB-KW"/>
</dbReference>
<name>A0A1F6CWW3_HANXR</name>
<evidence type="ECO:0000256" key="3">
    <source>
        <dbReference type="ARBA" id="ARBA00022679"/>
    </source>
</evidence>
<evidence type="ECO:0000256" key="2">
    <source>
        <dbReference type="ARBA" id="ARBA00022603"/>
    </source>
</evidence>
<dbReference type="Proteomes" id="UP000178606">
    <property type="component" value="Unassembled WGS sequence"/>
</dbReference>
<dbReference type="Gene3D" id="3.20.20.480">
    <property type="entry name" value="Trimethylamine methyltransferase-like"/>
    <property type="match status" value="1"/>
</dbReference>
<dbReference type="Pfam" id="PF06253">
    <property type="entry name" value="MTTB"/>
    <property type="match status" value="1"/>
</dbReference>
<accession>A0A1F6CWW3</accession>
<dbReference type="GO" id="GO:0032259">
    <property type="term" value="P:methylation"/>
    <property type="evidence" value="ECO:0007669"/>
    <property type="project" value="UniProtKB-KW"/>
</dbReference>
<evidence type="ECO:0000256" key="1">
    <source>
        <dbReference type="ARBA" id="ARBA00007137"/>
    </source>
</evidence>
<sequence length="470" mass="51478">MGFGVLTQAQREAIHRTSVRLLGRVGVRADSSEVLERLRVHGAEVDPAGRRVRLSEDLIWRLVRQCPSGVFLGDRDGGGARAGGEDGVCFWPGNALCLVEGGARRPIGVEDFARLTRLVDRLEHVDAMVGVAVAAFDPPIRDFCTLRLMARHTRKHLRPVITSAGGIEAVLAMADVIEQGRPEGAGHRLSFGYSVVSPLHWTETALALIQKTSGRGFPLMLNAEPMAGGTSPVTLAGSVAQANAETLAGVAIAQALEPGRPCFYNGGFAHVLDMRTTVALCGSPEVFLMGAASAEMARFYGLPCASWVSTEAMSEDAQAAAEKAMGLTLHVERGVNLIWGMGQLESQMSISGAQLVIDDEIAGQVGRLRRGIEVDPERLACEVMEEVGTQGDFLSHPHTLRWFREELRETRLGNRDRRDKWAARGGLDLRGQAQRRAEEILDREWEPILDEEQGRELERIETWWRKRIGR</sequence>
<evidence type="ECO:0008006" key="6">
    <source>
        <dbReference type="Google" id="ProtNLM"/>
    </source>
</evidence>
<dbReference type="GO" id="GO:0015948">
    <property type="term" value="P:methanogenesis"/>
    <property type="evidence" value="ECO:0007669"/>
    <property type="project" value="InterPro"/>
</dbReference>
<keyword evidence="3" id="KW-0808">Transferase</keyword>